<evidence type="ECO:0000259" key="1">
    <source>
        <dbReference type="Pfam" id="PF21834"/>
    </source>
</evidence>
<dbReference type="InterPro" id="IPR054189">
    <property type="entry name" value="DUF6894"/>
</dbReference>
<sequence length="72" mass="8147">MPTYYFDMKDGVPARDRSGLELVSDGAAIVHSKNLADKVRREKPKGHPDLQVIVIDESGREVHRERIYPDAT</sequence>
<reference evidence="4" key="1">
    <citation type="submission" date="2019-06" db="EMBL/GenBank/DDBJ databases">
        <title>Whole-Genome Sequence of Bradyrhizobium sp. 3 Strain 65S1MB.</title>
        <authorList>
            <person name="Bromfield E.S.P."/>
            <person name="Cloutier S."/>
            <person name="Nguyen H.D.T."/>
        </authorList>
    </citation>
    <scope>NUCLEOTIDE SEQUENCE [LARGE SCALE GENOMIC DNA]</scope>
    <source>
        <strain evidence="4">65S1MB</strain>
    </source>
</reference>
<reference evidence="3" key="3">
    <citation type="submission" date="2024-02" db="EMBL/GenBank/DDBJ databases">
        <authorList>
            <person name="Bromfield E.S.P."/>
            <person name="Cloutier S."/>
            <person name="Nguyen H.D.T."/>
        </authorList>
    </citation>
    <scope>NUCLEOTIDE SEQUENCE</scope>
    <source>
        <strain evidence="3">101S1MB</strain>
        <strain evidence="2">65S1MB</strain>
    </source>
</reference>
<accession>A0A2U8QFQ9</accession>
<dbReference type="EMBL" id="CP041090">
    <property type="protein sequence ID" value="QDF39547.1"/>
    <property type="molecule type" value="Genomic_DNA"/>
</dbReference>
<dbReference type="EMBL" id="CP050066">
    <property type="protein sequence ID" value="QIP08339.1"/>
    <property type="molecule type" value="Genomic_DNA"/>
</dbReference>
<dbReference type="Proteomes" id="UP000319298">
    <property type="component" value="Chromosome"/>
</dbReference>
<dbReference type="Pfam" id="PF21834">
    <property type="entry name" value="DUF6894"/>
    <property type="match status" value="1"/>
</dbReference>
<dbReference type="KEGG" id="bsym:CIT39_22655"/>
<keyword evidence="4" id="KW-1185">Reference proteome</keyword>
<proteinExistence type="predicted"/>
<evidence type="ECO:0000313" key="5">
    <source>
        <dbReference type="Proteomes" id="UP000500895"/>
    </source>
</evidence>
<dbReference type="RefSeq" id="WP_094974121.1">
    <property type="nucleotide sequence ID" value="NZ_CP029427.2"/>
</dbReference>
<name>A0A2U8QFQ9_9BRAD</name>
<feature type="domain" description="DUF6894" evidence="1">
    <location>
        <begin position="4"/>
        <end position="64"/>
    </location>
</feature>
<evidence type="ECO:0000313" key="3">
    <source>
        <dbReference type="EMBL" id="QIP08339.1"/>
    </source>
</evidence>
<dbReference type="AlphaFoldDB" id="A0A2U8QFQ9"/>
<evidence type="ECO:0000313" key="2">
    <source>
        <dbReference type="EMBL" id="QDF39547.1"/>
    </source>
</evidence>
<organism evidence="3 5">
    <name type="scientific">Bradyrhizobium symbiodeficiens</name>
    <dbReference type="NCBI Taxonomy" id="1404367"/>
    <lineage>
        <taxon>Bacteria</taxon>
        <taxon>Pseudomonadati</taxon>
        <taxon>Pseudomonadota</taxon>
        <taxon>Alphaproteobacteria</taxon>
        <taxon>Hyphomicrobiales</taxon>
        <taxon>Nitrobacteraceae</taxon>
        <taxon>Bradyrhizobium</taxon>
    </lineage>
</organism>
<gene>
    <name evidence="2" type="ORF">FJN17_19365</name>
    <name evidence="3" type="ORF">HAV00_19640</name>
</gene>
<dbReference type="Proteomes" id="UP000500895">
    <property type="component" value="Chromosome"/>
</dbReference>
<evidence type="ECO:0000313" key="4">
    <source>
        <dbReference type="Proteomes" id="UP000319298"/>
    </source>
</evidence>
<protein>
    <recommendedName>
        <fullName evidence="1">DUF6894 domain-containing protein</fullName>
    </recommendedName>
</protein>
<reference evidence="4 5" key="2">
    <citation type="journal article" date="2020" name="Int. J. Syst. Evol. Microbiol.">
        <title>Description and complete genome sequences of Bradyrhizobium symbiodeficiens sp. nov., a non-symbiotic bacterium associated with legumes native to Canada.</title>
        <authorList>
            <person name="Bromfield E.S.P."/>
            <person name="Cloutier S."/>
            <person name="Nguyen H.D.T."/>
        </authorList>
    </citation>
    <scope>NUCLEOTIDE SEQUENCE [LARGE SCALE GENOMIC DNA]</scope>
    <source>
        <strain evidence="3 5">101S1MB</strain>
        <strain evidence="2 4">65S1MB</strain>
    </source>
</reference>